<feature type="transmembrane region" description="Helical" evidence="1">
    <location>
        <begin position="268"/>
        <end position="293"/>
    </location>
</feature>
<feature type="transmembrane region" description="Helical" evidence="1">
    <location>
        <begin position="85"/>
        <end position="102"/>
    </location>
</feature>
<dbReference type="PATRIC" id="fig|68170.10.peg.6099"/>
<gene>
    <name evidence="2" type="ORF">UK23_24545</name>
</gene>
<dbReference type="STRING" id="68170.GCA_000974445_06423"/>
<protein>
    <recommendedName>
        <fullName evidence="4">Low temperature requirement protein A</fullName>
    </recommendedName>
</protein>
<keyword evidence="3" id="KW-1185">Reference proteome</keyword>
<feature type="transmembrane region" description="Helical" evidence="1">
    <location>
        <begin position="340"/>
        <end position="373"/>
    </location>
</feature>
<dbReference type="Proteomes" id="UP000033393">
    <property type="component" value="Unassembled WGS sequence"/>
</dbReference>
<feature type="transmembrane region" description="Helical" evidence="1">
    <location>
        <begin position="166"/>
        <end position="182"/>
    </location>
</feature>
<dbReference type="AlphaFoldDB" id="A0A0F0GQU1"/>
<feature type="transmembrane region" description="Helical" evidence="1">
    <location>
        <begin position="51"/>
        <end position="73"/>
    </location>
</feature>
<keyword evidence="1" id="KW-0812">Transmembrane</keyword>
<evidence type="ECO:0008006" key="4">
    <source>
        <dbReference type="Google" id="ProtNLM"/>
    </source>
</evidence>
<name>A0A0F0GQU1_LENAE</name>
<keyword evidence="1" id="KW-1133">Transmembrane helix</keyword>
<keyword evidence="1" id="KW-0472">Membrane</keyword>
<dbReference type="PANTHER" id="PTHR36840">
    <property type="entry name" value="BLL5714 PROTEIN"/>
    <property type="match status" value="1"/>
</dbReference>
<organism evidence="2 3">
    <name type="scientific">Lentzea aerocolonigenes</name>
    <name type="common">Lechevalieria aerocolonigenes</name>
    <name type="synonym">Saccharothrix aerocolonigenes</name>
    <dbReference type="NCBI Taxonomy" id="68170"/>
    <lineage>
        <taxon>Bacteria</taxon>
        <taxon>Bacillati</taxon>
        <taxon>Actinomycetota</taxon>
        <taxon>Actinomycetes</taxon>
        <taxon>Pseudonocardiales</taxon>
        <taxon>Pseudonocardiaceae</taxon>
        <taxon>Lentzea</taxon>
    </lineage>
</organism>
<evidence type="ECO:0000313" key="2">
    <source>
        <dbReference type="EMBL" id="KJK45854.1"/>
    </source>
</evidence>
<feature type="transmembrane region" description="Helical" evidence="1">
    <location>
        <begin position="108"/>
        <end position="131"/>
    </location>
</feature>
<accession>A0A0F0GQU1</accession>
<dbReference type="InterPro" id="IPR010640">
    <property type="entry name" value="Low_temperature_requirement_A"/>
</dbReference>
<evidence type="ECO:0000256" key="1">
    <source>
        <dbReference type="SAM" id="Phobius"/>
    </source>
</evidence>
<feature type="transmembrane region" description="Helical" evidence="1">
    <location>
        <begin position="143"/>
        <end position="160"/>
    </location>
</feature>
<feature type="transmembrane region" description="Helical" evidence="1">
    <location>
        <begin position="228"/>
        <end position="247"/>
    </location>
</feature>
<proteinExistence type="predicted"/>
<feature type="transmembrane region" description="Helical" evidence="1">
    <location>
        <begin position="202"/>
        <end position="222"/>
    </location>
</feature>
<reference evidence="2 3" key="1">
    <citation type="submission" date="2015-02" db="EMBL/GenBank/DDBJ databases">
        <authorList>
            <person name="Ju K.-S."/>
            <person name="Doroghazi J.R."/>
            <person name="Metcalf W."/>
        </authorList>
    </citation>
    <scope>NUCLEOTIDE SEQUENCE [LARGE SCALE GENOMIC DNA]</scope>
    <source>
        <strain evidence="2 3">NRRL B-16140</strain>
    </source>
</reference>
<sequence length="379" mass="40214">MSRVSAETHEAPEAPEGTEYRVSTLELFFDLVFVFTITQLTSKLADDTSPLGFAQVVIMLFVILWMYFGYVWLTNAVPPTTTMRRLLLMAGMGGFLVIALAIPNAFGAAGVAFGIGYLIVNLVHSGLFIASGGPGSAAAMARLAPFNLGSAGLVFVGGFLPSTWRAAAWTAAVVVMIVSPYVNRRHGEFRIRSAHFVERHGLVVIVALGESIIAIGIGATGLPLNLQLVVAALLGLALVYQLWWCYFGREQDLRAEHNLAAMTPSDRASAALSAFGWAHAPILLGIVVVAVGVKKTIGHATEHLHLSGALALGGGAAIFLVGEIYFRYRLRIGSNKWRIIAAVAALVTVPVGLWLAIAQVAALVAVFGALLAVEAKRQA</sequence>
<dbReference type="EMBL" id="JYJG01000194">
    <property type="protein sequence ID" value="KJK45854.1"/>
    <property type="molecule type" value="Genomic_DNA"/>
</dbReference>
<evidence type="ECO:0000313" key="3">
    <source>
        <dbReference type="Proteomes" id="UP000033393"/>
    </source>
</evidence>
<feature type="transmembrane region" description="Helical" evidence="1">
    <location>
        <begin position="305"/>
        <end position="328"/>
    </location>
</feature>
<comment type="caution">
    <text evidence="2">The sequence shown here is derived from an EMBL/GenBank/DDBJ whole genome shotgun (WGS) entry which is preliminary data.</text>
</comment>
<dbReference type="Pfam" id="PF06772">
    <property type="entry name" value="LtrA"/>
    <property type="match status" value="1"/>
</dbReference>
<dbReference type="PANTHER" id="PTHR36840:SF1">
    <property type="entry name" value="BLL5714 PROTEIN"/>
    <property type="match status" value="1"/>
</dbReference>
<dbReference type="OrthoDB" id="7698234at2"/>